<evidence type="ECO:0000256" key="6">
    <source>
        <dbReference type="PROSITE-ProRule" id="PRU00023"/>
    </source>
</evidence>
<dbReference type="Proteomes" id="UP000567179">
    <property type="component" value="Unassembled WGS sequence"/>
</dbReference>
<dbReference type="Pfam" id="PF01753">
    <property type="entry name" value="zf-MYND"/>
    <property type="match status" value="2"/>
</dbReference>
<evidence type="ECO:0000256" key="5">
    <source>
        <dbReference type="ARBA" id="ARBA00023043"/>
    </source>
</evidence>
<feature type="compositionally biased region" description="Basic and acidic residues" evidence="8">
    <location>
        <begin position="540"/>
        <end position="553"/>
    </location>
</feature>
<feature type="region of interest" description="Disordered" evidence="8">
    <location>
        <begin position="537"/>
        <end position="558"/>
    </location>
</feature>
<dbReference type="SUPFAM" id="SSF48403">
    <property type="entry name" value="Ankyrin repeat"/>
    <property type="match status" value="2"/>
</dbReference>
<evidence type="ECO:0000256" key="7">
    <source>
        <dbReference type="PROSITE-ProRule" id="PRU00134"/>
    </source>
</evidence>
<dbReference type="PROSITE" id="PS50297">
    <property type="entry name" value="ANK_REP_REGION"/>
    <property type="match status" value="1"/>
</dbReference>
<evidence type="ECO:0000259" key="9">
    <source>
        <dbReference type="PROSITE" id="PS50865"/>
    </source>
</evidence>
<gene>
    <name evidence="10" type="ORF">D9619_006071</name>
</gene>
<comment type="caution">
    <text evidence="10">The sequence shown here is derived from an EMBL/GenBank/DDBJ whole genome shotgun (WGS) entry which is preliminary data.</text>
</comment>
<feature type="repeat" description="ANK" evidence="6">
    <location>
        <begin position="246"/>
        <end position="283"/>
    </location>
</feature>
<dbReference type="PROSITE" id="PS50088">
    <property type="entry name" value="ANK_REPEAT"/>
    <property type="match status" value="4"/>
</dbReference>
<reference evidence="10 11" key="1">
    <citation type="journal article" date="2020" name="ISME J.">
        <title>Uncovering the hidden diversity of litter-decomposition mechanisms in mushroom-forming fungi.</title>
        <authorList>
            <person name="Floudas D."/>
            <person name="Bentzer J."/>
            <person name="Ahren D."/>
            <person name="Johansson T."/>
            <person name="Persson P."/>
            <person name="Tunlid A."/>
        </authorList>
    </citation>
    <scope>NUCLEOTIDE SEQUENCE [LARGE SCALE GENOMIC DNA]</scope>
    <source>
        <strain evidence="10 11">CBS 101986</strain>
    </source>
</reference>
<dbReference type="Gene3D" id="1.25.40.20">
    <property type="entry name" value="Ankyrin repeat-containing domain"/>
    <property type="match status" value="2"/>
</dbReference>
<dbReference type="PROSITE" id="PS01360">
    <property type="entry name" value="ZF_MYND_1"/>
    <property type="match status" value="1"/>
</dbReference>
<feature type="region of interest" description="Disordered" evidence="8">
    <location>
        <begin position="98"/>
        <end position="121"/>
    </location>
</feature>
<dbReference type="GO" id="GO:0008270">
    <property type="term" value="F:zinc ion binding"/>
    <property type="evidence" value="ECO:0007669"/>
    <property type="project" value="UniProtKB-KW"/>
</dbReference>
<accession>A0A8H5BW20</accession>
<feature type="region of interest" description="Disordered" evidence="8">
    <location>
        <begin position="1"/>
        <end position="83"/>
    </location>
</feature>
<keyword evidence="3 7" id="KW-0863">Zinc-finger</keyword>
<keyword evidence="5 6" id="KW-0040">ANK repeat</keyword>
<sequence length="985" mass="109900">MAGTKRRAEEGAEPSKAKAAKAHKSGDVKNGNGADKKKLTTDEFRARALPLHVQLTHTPPSIRQEGNVNEDGSEEHAPSQAVAGEADAASVLYYPAPSNLNQQPPTTIMPPNKSKNKPKVKQPPCPFPDNILYGEEFTVEPQSGMYVPDEMKAILAKPGFLKNGEGGLRLRNLYINPPILNEQAVETNTAPPLNGTETPYEAGYATITVWGSQRVTPVDKNYKMQHLEVLQYLISKGVSVNQRDISWFTPAHHYCMNNKYERRNTPMLELLLKNGVNPNAQDKGGCTPIIPTFDHNYVKAIELLMEYGADMDLADADGCSPRMCYVQYGPIVAATVLKCMRKRTGETMPRDEKKCDNCHADDKYLKSCARCHVGRYCSVECQKAHWPSHKATCRAFVKAESVTVKPFYDPGMRLTPMADTVRTMLGVPAENNSRGTVIPKVTEPKNVVIKIQVPHPFTQDWNTNMLVYTKKKDEFSCLIRKCDDAQVYDRIHEVIRAKGVSGLKAYFSATIYNKNKLEIKISEQLAPLLLRPHSASMTATKKEEQAPRPRPENGLRTWGDDLTVPSMSGLRVPAELKELLARPGFLTYKNNGPGQRARNLYVKHSLGFHAPKDLSPFGQSCYMGLLEEVIKMVESGNAPPLDGIETAYEVGYATIVVWGSQRVKGITAKTEHLEVLQFLIARGVPVNQRDIIWLTPVHHYLMNSMYEGRNTSILELLLKSGANPNAQDKLGAVPILSAFEHNYTEAIQLLMDHGVDLNIADIDGLSPVNSYIKYGPVVTAAVQKGLRKRSGERMPREDKSCDKCRTNDKPLKACSRCHIARYCSVECQSMDRANEPSGAHWQEHKPTCRAFAESDMVTVKPFYDKNISFQSISDMARKAMGTPAHDNIRQSTEPKVQEPKTVVVKIQIPNEPTRSANGSMLVYTKKKTELICLVKRLENVQAYDRVYQVIKEKGVNGLKAYFSATIYSKDRLEIKVSEVLAPQPF</sequence>
<dbReference type="Pfam" id="PF12796">
    <property type="entry name" value="Ank_2"/>
    <property type="match status" value="2"/>
</dbReference>
<dbReference type="EMBL" id="JAACJJ010000001">
    <property type="protein sequence ID" value="KAF5330276.1"/>
    <property type="molecule type" value="Genomic_DNA"/>
</dbReference>
<dbReference type="SMART" id="SM00248">
    <property type="entry name" value="ANK"/>
    <property type="match status" value="6"/>
</dbReference>
<feature type="compositionally biased region" description="Basic and acidic residues" evidence="8">
    <location>
        <begin position="34"/>
        <end position="46"/>
    </location>
</feature>
<feature type="repeat" description="ANK" evidence="6">
    <location>
        <begin position="730"/>
        <end position="762"/>
    </location>
</feature>
<dbReference type="OrthoDB" id="194358at2759"/>
<evidence type="ECO:0000256" key="8">
    <source>
        <dbReference type="SAM" id="MobiDB-lite"/>
    </source>
</evidence>
<organism evidence="10 11">
    <name type="scientific">Psilocybe cf. subviscida</name>
    <dbReference type="NCBI Taxonomy" id="2480587"/>
    <lineage>
        <taxon>Eukaryota</taxon>
        <taxon>Fungi</taxon>
        <taxon>Dikarya</taxon>
        <taxon>Basidiomycota</taxon>
        <taxon>Agaricomycotina</taxon>
        <taxon>Agaricomycetes</taxon>
        <taxon>Agaricomycetidae</taxon>
        <taxon>Agaricales</taxon>
        <taxon>Agaricineae</taxon>
        <taxon>Strophariaceae</taxon>
        <taxon>Psilocybe</taxon>
    </lineage>
</organism>
<keyword evidence="2" id="KW-0677">Repeat</keyword>
<keyword evidence="4" id="KW-0862">Zinc</keyword>
<dbReference type="InterPro" id="IPR002893">
    <property type="entry name" value="Znf_MYND"/>
</dbReference>
<proteinExistence type="predicted"/>
<evidence type="ECO:0000256" key="2">
    <source>
        <dbReference type="ARBA" id="ARBA00022737"/>
    </source>
</evidence>
<dbReference type="PANTHER" id="PTHR24198">
    <property type="entry name" value="ANKYRIN REPEAT AND PROTEIN KINASE DOMAIN-CONTAINING PROTEIN"/>
    <property type="match status" value="1"/>
</dbReference>
<dbReference type="PROSITE" id="PS50865">
    <property type="entry name" value="ZF_MYND_2"/>
    <property type="match status" value="2"/>
</dbReference>
<feature type="domain" description="MYND-type" evidence="9">
    <location>
        <begin position="801"/>
        <end position="848"/>
    </location>
</feature>
<feature type="repeat" description="ANK" evidence="6">
    <location>
        <begin position="284"/>
        <end position="316"/>
    </location>
</feature>
<feature type="domain" description="MYND-type" evidence="9">
    <location>
        <begin position="355"/>
        <end position="393"/>
    </location>
</feature>
<feature type="repeat" description="ANK" evidence="6">
    <location>
        <begin position="695"/>
        <end position="729"/>
    </location>
</feature>
<dbReference type="Gene3D" id="6.10.140.2220">
    <property type="match status" value="2"/>
</dbReference>
<dbReference type="PANTHER" id="PTHR24198:SF165">
    <property type="entry name" value="ANKYRIN REPEAT-CONTAINING PROTEIN-RELATED"/>
    <property type="match status" value="1"/>
</dbReference>
<protein>
    <recommendedName>
        <fullName evidence="9">MYND-type domain-containing protein</fullName>
    </recommendedName>
</protein>
<dbReference type="AlphaFoldDB" id="A0A8H5BW20"/>
<evidence type="ECO:0000313" key="10">
    <source>
        <dbReference type="EMBL" id="KAF5330276.1"/>
    </source>
</evidence>
<evidence type="ECO:0000256" key="1">
    <source>
        <dbReference type="ARBA" id="ARBA00022723"/>
    </source>
</evidence>
<keyword evidence="11" id="KW-1185">Reference proteome</keyword>
<name>A0A8H5BW20_9AGAR</name>
<dbReference type="SUPFAM" id="SSF144232">
    <property type="entry name" value="HIT/MYND zinc finger-like"/>
    <property type="match status" value="2"/>
</dbReference>
<dbReference type="InterPro" id="IPR036770">
    <property type="entry name" value="Ankyrin_rpt-contain_sf"/>
</dbReference>
<evidence type="ECO:0000256" key="4">
    <source>
        <dbReference type="ARBA" id="ARBA00022833"/>
    </source>
</evidence>
<evidence type="ECO:0000313" key="11">
    <source>
        <dbReference type="Proteomes" id="UP000567179"/>
    </source>
</evidence>
<dbReference type="InterPro" id="IPR002110">
    <property type="entry name" value="Ankyrin_rpt"/>
</dbReference>
<feature type="compositionally biased region" description="Polar residues" evidence="8">
    <location>
        <begin position="55"/>
        <end position="67"/>
    </location>
</feature>
<keyword evidence="1" id="KW-0479">Metal-binding</keyword>
<feature type="compositionally biased region" description="Basic and acidic residues" evidence="8">
    <location>
        <begin position="1"/>
        <end position="16"/>
    </location>
</feature>
<evidence type="ECO:0000256" key="3">
    <source>
        <dbReference type="ARBA" id="ARBA00022771"/>
    </source>
</evidence>